<dbReference type="EMBL" id="CP144916">
    <property type="protein sequence ID" value="WWC41307.1"/>
    <property type="molecule type" value="Genomic_DNA"/>
</dbReference>
<accession>A0ABZ2E6N0</accession>
<name>A0ABZ2E6N0_9BACT</name>
<gene>
    <name evidence="2" type="ORF">CVIC9261_06270</name>
</gene>
<keyword evidence="1" id="KW-0472">Membrane</keyword>
<protein>
    <submittedName>
        <fullName evidence="2">Uncharacterized protein</fullName>
    </submittedName>
</protein>
<feature type="transmembrane region" description="Helical" evidence="1">
    <location>
        <begin position="20"/>
        <end position="40"/>
    </location>
</feature>
<proteinExistence type="predicted"/>
<sequence length="111" mass="13263">MEFLYEFLTRLFPEQEHLVDVFFLGIFIGILIGFLLWGKFDFLRVRIYKQKLKEYERLQNSSIKCSLRTGYFADIPVTIDTKTNRVTSVRCEYCKDKICQKNSNPCRLFTI</sequence>
<dbReference type="Proteomes" id="UP001318120">
    <property type="component" value="Chromosome"/>
</dbReference>
<keyword evidence="3" id="KW-1185">Reference proteome</keyword>
<evidence type="ECO:0000313" key="3">
    <source>
        <dbReference type="Proteomes" id="UP001318120"/>
    </source>
</evidence>
<reference evidence="2 3" key="1">
    <citation type="journal article" date="2017" name="Genome Biol. Evol.">
        <title>Comparative Genomic Analysis Identifies a Campylobacter Clade Deficient in Selenium Metabolism.</title>
        <authorList>
            <person name="Miller W.G."/>
            <person name="Yee E."/>
            <person name="Lopes B.S."/>
            <person name="Chapman M.H."/>
            <person name="Huynh S."/>
            <person name="Bono J.L."/>
            <person name="Parker C.T."/>
            <person name="Strachan N.J.C."/>
            <person name="Forbes K.J."/>
        </authorList>
    </citation>
    <scope>NUCLEOTIDE SEQUENCE [LARGE SCALE GENOMIC DNA]</scope>
    <source>
        <strain evidence="2 3">RM9261</strain>
    </source>
</reference>
<dbReference type="GeneID" id="93113698"/>
<organism evidence="2 3">
    <name type="scientific">Campylobacter vicugnae</name>
    <dbReference type="NCBI Taxonomy" id="1660076"/>
    <lineage>
        <taxon>Bacteria</taxon>
        <taxon>Pseudomonadati</taxon>
        <taxon>Campylobacterota</taxon>
        <taxon>Epsilonproteobacteria</taxon>
        <taxon>Campylobacterales</taxon>
        <taxon>Campylobacteraceae</taxon>
        <taxon>Campylobacter</taxon>
    </lineage>
</organism>
<evidence type="ECO:0000313" key="2">
    <source>
        <dbReference type="EMBL" id="WWC41307.1"/>
    </source>
</evidence>
<keyword evidence="1" id="KW-1133">Transmembrane helix</keyword>
<keyword evidence="1" id="KW-0812">Transmembrane</keyword>
<evidence type="ECO:0000256" key="1">
    <source>
        <dbReference type="SAM" id="Phobius"/>
    </source>
</evidence>
<dbReference type="RefSeq" id="WP_086257329.1">
    <property type="nucleotide sequence ID" value="NZ_CP144916.1"/>
</dbReference>